<keyword evidence="2" id="KW-1185">Reference proteome</keyword>
<evidence type="ECO:0008006" key="3">
    <source>
        <dbReference type="Google" id="ProtNLM"/>
    </source>
</evidence>
<proteinExistence type="predicted"/>
<gene>
    <name evidence="1" type="ORF">J2Z37_004298</name>
</gene>
<evidence type="ECO:0000313" key="1">
    <source>
        <dbReference type="EMBL" id="MBP1934278.1"/>
    </source>
</evidence>
<reference evidence="1 2" key="1">
    <citation type="submission" date="2021-03" db="EMBL/GenBank/DDBJ databases">
        <title>Genomic Encyclopedia of Type Strains, Phase IV (KMG-IV): sequencing the most valuable type-strain genomes for metagenomic binning, comparative biology and taxonomic classification.</title>
        <authorList>
            <person name="Goeker M."/>
        </authorList>
    </citation>
    <scope>NUCLEOTIDE SEQUENCE [LARGE SCALE GENOMIC DNA]</scope>
    <source>
        <strain evidence="1 2">DSM 24738</strain>
    </source>
</reference>
<sequence length="48" mass="5920">MLSYMYLRIEFEHNGQKQIIFPVILRDERDTILIDCGYPNFEVKFPYY</sequence>
<evidence type="ECO:0000313" key="2">
    <source>
        <dbReference type="Proteomes" id="UP001519343"/>
    </source>
</evidence>
<name>A0ABS4GVH5_9BACL</name>
<accession>A0ABS4GVH5</accession>
<comment type="caution">
    <text evidence="1">The sequence shown here is derived from an EMBL/GenBank/DDBJ whole genome shotgun (WGS) entry which is preliminary data.</text>
</comment>
<organism evidence="1 2">
    <name type="scientific">Ammoniphilus resinae</name>
    <dbReference type="NCBI Taxonomy" id="861532"/>
    <lineage>
        <taxon>Bacteria</taxon>
        <taxon>Bacillati</taxon>
        <taxon>Bacillota</taxon>
        <taxon>Bacilli</taxon>
        <taxon>Bacillales</taxon>
        <taxon>Paenibacillaceae</taxon>
        <taxon>Aneurinibacillus group</taxon>
        <taxon>Ammoniphilus</taxon>
    </lineage>
</organism>
<dbReference type="EMBL" id="JAGGKT010000019">
    <property type="protein sequence ID" value="MBP1934278.1"/>
    <property type="molecule type" value="Genomic_DNA"/>
</dbReference>
<protein>
    <recommendedName>
        <fullName evidence="3">MBL fold metallo-hydrolase</fullName>
    </recommendedName>
</protein>
<dbReference type="Proteomes" id="UP001519343">
    <property type="component" value="Unassembled WGS sequence"/>
</dbReference>